<accession>A0A7D5NTL0</accession>
<dbReference type="Proteomes" id="UP000042738">
    <property type="component" value="Chromosome"/>
</dbReference>
<proteinExistence type="predicted"/>
<dbReference type="Pfam" id="PF07383">
    <property type="entry name" value="DUF1496"/>
    <property type="match status" value="1"/>
</dbReference>
<evidence type="ECO:0000313" key="1">
    <source>
        <dbReference type="EMBL" id="QLH62485.1"/>
    </source>
</evidence>
<dbReference type="RefSeq" id="WP_040266122.1">
    <property type="nucleotide sequence ID" value="NZ_CAXKXZ010000001.1"/>
</dbReference>
<gene>
    <name evidence="1" type="ORF">SYMBAF_05405</name>
</gene>
<sequence>MKRGLLMLVVGTWLLSGLAVANRQDVDVVLPISPDIWGKNAHTQAAVQPCNRCCIYQDQNYSEGAVLKIDGEMLQCARDHNVVSTHPLIWVRLKK</sequence>
<dbReference type="InterPro" id="IPR009971">
    <property type="entry name" value="DUF1496"/>
</dbReference>
<reference evidence="1 2" key="1">
    <citation type="journal article" date="2014" name="Genome Announc.">
        <title>Whole-Genome Sequence of Serratia symbiotica Strain CWBI-2.3T, a Free-Living Symbiont of the Black Bean Aphid Aphis fabae.</title>
        <authorList>
            <person name="Foray V."/>
            <person name="Grigorescu A.S."/>
            <person name="Sabri A."/>
            <person name="Haubruge E."/>
            <person name="Lognay G."/>
            <person name="Francis F."/>
            <person name="Fauconnier M.L."/>
            <person name="Hance T."/>
            <person name="Thonart P."/>
        </authorList>
    </citation>
    <scope>NUCLEOTIDE SEQUENCE [LARGE SCALE GENOMIC DNA]</scope>
    <source>
        <strain evidence="1">CWBI-2.3</strain>
    </source>
</reference>
<dbReference type="GeneID" id="93735954"/>
<name>A0A7D5NTL0_9GAMM</name>
<protein>
    <submittedName>
        <fullName evidence="1">YnjH family protein</fullName>
    </submittedName>
</protein>
<organism evidence="1 2">
    <name type="scientific">Serratia symbiotica</name>
    <dbReference type="NCBI Taxonomy" id="138074"/>
    <lineage>
        <taxon>Bacteria</taxon>
        <taxon>Pseudomonadati</taxon>
        <taxon>Pseudomonadota</taxon>
        <taxon>Gammaproteobacteria</taxon>
        <taxon>Enterobacterales</taxon>
        <taxon>Yersiniaceae</taxon>
        <taxon>Serratia</taxon>
    </lineage>
</organism>
<dbReference type="EMBL" id="CP050855">
    <property type="protein sequence ID" value="QLH62485.1"/>
    <property type="molecule type" value="Genomic_DNA"/>
</dbReference>
<dbReference type="AlphaFoldDB" id="A0A7D5NTL0"/>
<evidence type="ECO:0000313" key="2">
    <source>
        <dbReference type="Proteomes" id="UP000042738"/>
    </source>
</evidence>